<evidence type="ECO:0000313" key="3">
    <source>
        <dbReference type="EMBL" id="KAF0739084.1"/>
    </source>
</evidence>
<dbReference type="Proteomes" id="UP000481153">
    <property type="component" value="Unassembled WGS sequence"/>
</dbReference>
<feature type="transmembrane region" description="Helical" evidence="1">
    <location>
        <begin position="214"/>
        <end position="234"/>
    </location>
</feature>
<evidence type="ECO:0000256" key="1">
    <source>
        <dbReference type="SAM" id="Phobius"/>
    </source>
</evidence>
<organism evidence="3 4">
    <name type="scientific">Aphanomyces euteiches</name>
    <dbReference type="NCBI Taxonomy" id="100861"/>
    <lineage>
        <taxon>Eukaryota</taxon>
        <taxon>Sar</taxon>
        <taxon>Stramenopiles</taxon>
        <taxon>Oomycota</taxon>
        <taxon>Saprolegniomycetes</taxon>
        <taxon>Saprolegniales</taxon>
        <taxon>Verrucalvaceae</taxon>
        <taxon>Aphanomyces</taxon>
    </lineage>
</organism>
<keyword evidence="1" id="KW-1133">Transmembrane helix</keyword>
<feature type="transmembrane region" description="Helical" evidence="1">
    <location>
        <begin position="173"/>
        <end position="193"/>
    </location>
</feature>
<dbReference type="EMBL" id="VJMJ01000067">
    <property type="protein sequence ID" value="KAF0739084.1"/>
    <property type="molecule type" value="Genomic_DNA"/>
</dbReference>
<feature type="transmembrane region" description="Helical" evidence="1">
    <location>
        <begin position="149"/>
        <end position="167"/>
    </location>
</feature>
<name>A0A6G0XG50_9STRA</name>
<keyword evidence="1" id="KW-0812">Transmembrane</keyword>
<dbReference type="VEuPathDB" id="FungiDB:AeMF1_013534"/>
<proteinExistence type="predicted"/>
<feature type="domain" description="CWH43-like N-terminal" evidence="2">
    <location>
        <begin position="67"/>
        <end position="271"/>
    </location>
</feature>
<reference evidence="3 4" key="1">
    <citation type="submission" date="2019-07" db="EMBL/GenBank/DDBJ databases">
        <title>Genomics analysis of Aphanomyces spp. identifies a new class of oomycete effector associated with host adaptation.</title>
        <authorList>
            <person name="Gaulin E."/>
        </authorList>
    </citation>
    <scope>NUCLEOTIDE SEQUENCE [LARGE SCALE GENOMIC DNA]</scope>
    <source>
        <strain evidence="3 4">ATCC 201684</strain>
    </source>
</reference>
<accession>A0A6G0XG50</accession>
<keyword evidence="1" id="KW-0472">Membrane</keyword>
<dbReference type="InterPro" id="IPR019402">
    <property type="entry name" value="CWH43_N"/>
</dbReference>
<gene>
    <name evidence="3" type="ORF">Ae201684_005264</name>
</gene>
<feature type="transmembrane region" description="Helical" evidence="1">
    <location>
        <begin position="284"/>
        <end position="301"/>
    </location>
</feature>
<keyword evidence="4" id="KW-1185">Reference proteome</keyword>
<feature type="transmembrane region" description="Helical" evidence="1">
    <location>
        <begin position="67"/>
        <end position="94"/>
    </location>
</feature>
<feature type="transmembrane region" description="Helical" evidence="1">
    <location>
        <begin position="114"/>
        <end position="137"/>
    </location>
</feature>
<evidence type="ECO:0000313" key="4">
    <source>
        <dbReference type="Proteomes" id="UP000481153"/>
    </source>
</evidence>
<protein>
    <recommendedName>
        <fullName evidence="2">CWH43-like N-terminal domain-containing protein</fullName>
    </recommendedName>
</protein>
<comment type="caution">
    <text evidence="3">The sequence shown here is derived from an EMBL/GenBank/DDBJ whole genome shotgun (WGS) entry which is preliminary data.</text>
</comment>
<dbReference type="Pfam" id="PF10277">
    <property type="entry name" value="Frag1"/>
    <property type="match status" value="1"/>
</dbReference>
<dbReference type="AlphaFoldDB" id="A0A6G0XG50"/>
<evidence type="ECO:0000259" key="2">
    <source>
        <dbReference type="Pfam" id="PF10277"/>
    </source>
</evidence>
<feature type="transmembrane region" description="Helical" evidence="1">
    <location>
        <begin position="254"/>
        <end position="272"/>
    </location>
</feature>
<sequence length="302" mass="33592">MEVQGYRSAMVSMEPELDIAHSTDTAGWRQHVKRRTDAIHHYAVDDFGSDDVTLLTKSKRDERAFSVAYIAVLVPTAGLTAILLTVACGCYMRFSCPEHYPTVSYAAEFFPEYYVFTIGMLWTAYFIHVTARQFSIYLARRIAGPLPKIYAATSLMATSSLCVLALFDHKRYHDIHVVATIVFFVAAWVLISIGQVGRFRALSKPMLRAYRQGTACIIAGIFFSAGFGYTFLAVNGYISNPLGFSKVLEAACELLAIVCQLFYMGTLFPNLHSEPQVDDMRATDLLKVGAAIIAVVVGMAWW</sequence>